<evidence type="ECO:0000313" key="14">
    <source>
        <dbReference type="WBParaSite" id="EN70_11896"/>
    </source>
</evidence>
<dbReference type="GO" id="GO:0008168">
    <property type="term" value="F:methyltransferase activity"/>
    <property type="evidence" value="ECO:0007669"/>
    <property type="project" value="UniProtKB-KW"/>
</dbReference>
<dbReference type="CTD" id="9949242"/>
<evidence type="ECO:0000313" key="13">
    <source>
        <dbReference type="Proteomes" id="UP000095285"/>
    </source>
</evidence>
<dbReference type="InterPro" id="IPR050973">
    <property type="entry name" value="H3K9_Histone-Lys_N-MTase"/>
</dbReference>
<organism evidence="13 14">
    <name type="scientific">Loa loa</name>
    <name type="common">Eye worm</name>
    <name type="synonym">Filaria loa</name>
    <dbReference type="NCBI Taxonomy" id="7209"/>
    <lineage>
        <taxon>Eukaryota</taxon>
        <taxon>Metazoa</taxon>
        <taxon>Ecdysozoa</taxon>
        <taxon>Nematoda</taxon>
        <taxon>Chromadorea</taxon>
        <taxon>Rhabditida</taxon>
        <taxon>Spirurina</taxon>
        <taxon>Spiruromorpha</taxon>
        <taxon>Filarioidea</taxon>
        <taxon>Onchocercidae</taxon>
        <taxon>Loa</taxon>
    </lineage>
</organism>
<dbReference type="Gene3D" id="2.40.50.40">
    <property type="match status" value="1"/>
</dbReference>
<keyword evidence="8" id="KW-0137">Centromere</keyword>
<name>A0A1I7VB98_LOALO</name>
<dbReference type="PANTHER" id="PTHR46223:SF3">
    <property type="entry name" value="HISTONE-LYSINE N-METHYLTRANSFERASE SET-23"/>
    <property type="match status" value="1"/>
</dbReference>
<evidence type="ECO:0000256" key="5">
    <source>
        <dbReference type="ARBA" id="ARBA00022691"/>
    </source>
</evidence>
<keyword evidence="6" id="KW-0479">Metal-binding</keyword>
<reference evidence="14" key="2">
    <citation type="submission" date="2016-11" db="UniProtKB">
        <authorList>
            <consortium name="WormBaseParasite"/>
        </authorList>
    </citation>
    <scope>IDENTIFICATION</scope>
</reference>
<dbReference type="OMA" id="YITANKW"/>
<evidence type="ECO:0000259" key="11">
    <source>
        <dbReference type="PROSITE" id="PS50280"/>
    </source>
</evidence>
<dbReference type="PANTHER" id="PTHR46223">
    <property type="entry name" value="HISTONE-LYSINE N-METHYLTRANSFERASE SUV39H"/>
    <property type="match status" value="1"/>
</dbReference>
<dbReference type="SMART" id="SM00317">
    <property type="entry name" value="SET"/>
    <property type="match status" value="1"/>
</dbReference>
<accession>A0A1I7VB98</accession>
<dbReference type="InterPro" id="IPR001214">
    <property type="entry name" value="SET_dom"/>
</dbReference>
<keyword evidence="13" id="KW-1185">Reference proteome</keyword>
<dbReference type="PROSITE" id="PS50013">
    <property type="entry name" value="CHROMO_2"/>
    <property type="match status" value="1"/>
</dbReference>
<protein>
    <submittedName>
        <fullName evidence="14">Histone-lysine N-methyltransferase</fullName>
    </submittedName>
</protein>
<dbReference type="GO" id="GO:0000775">
    <property type="term" value="C:chromosome, centromeric region"/>
    <property type="evidence" value="ECO:0007669"/>
    <property type="project" value="UniProtKB-SubCell"/>
</dbReference>
<dbReference type="Pfam" id="PF00385">
    <property type="entry name" value="Chromo"/>
    <property type="match status" value="1"/>
</dbReference>
<dbReference type="Gene3D" id="2.170.270.10">
    <property type="entry name" value="SET domain"/>
    <property type="match status" value="1"/>
</dbReference>
<feature type="domain" description="Chromo" evidence="10">
    <location>
        <begin position="298"/>
        <end position="358"/>
    </location>
</feature>
<evidence type="ECO:0000256" key="4">
    <source>
        <dbReference type="ARBA" id="ARBA00022679"/>
    </source>
</evidence>
<accession>A0A1S0UDB0</accession>
<dbReference type="SMART" id="SM00298">
    <property type="entry name" value="CHROMO"/>
    <property type="match status" value="1"/>
</dbReference>
<reference evidence="12 13" key="1">
    <citation type="submission" date="2012-04" db="EMBL/GenBank/DDBJ databases">
        <title>The Genome Sequence of Loa loa.</title>
        <authorList>
            <consortium name="The Broad Institute Genome Sequencing Platform"/>
            <consortium name="Broad Institute Genome Sequencing Center for Infectious Disease"/>
            <person name="Nutman T.B."/>
            <person name="Fink D.L."/>
            <person name="Russ C."/>
            <person name="Young S."/>
            <person name="Zeng Q."/>
            <person name="Gargeya S."/>
            <person name="Alvarado L."/>
            <person name="Berlin A."/>
            <person name="Chapman S.B."/>
            <person name="Chen Z."/>
            <person name="Freedman E."/>
            <person name="Gellesch M."/>
            <person name="Goldberg J."/>
            <person name="Griggs A."/>
            <person name="Gujja S."/>
            <person name="Heilman E.R."/>
            <person name="Heiman D."/>
            <person name="Howarth C."/>
            <person name="Mehta T."/>
            <person name="Neiman D."/>
            <person name="Pearson M."/>
            <person name="Roberts A."/>
            <person name="Saif S."/>
            <person name="Shea T."/>
            <person name="Shenoy N."/>
            <person name="Sisk P."/>
            <person name="Stolte C."/>
            <person name="Sykes S."/>
            <person name="White J."/>
            <person name="Yandava C."/>
            <person name="Haas B."/>
            <person name="Henn M.R."/>
            <person name="Nusbaum C."/>
            <person name="Birren B."/>
        </authorList>
    </citation>
    <scope>NUCLEOTIDE SEQUENCE [LARGE SCALE GENOMIC DNA]</scope>
</reference>
<dbReference type="Proteomes" id="UP000095285">
    <property type="component" value="Unassembled WGS sequence"/>
</dbReference>
<keyword evidence="2" id="KW-0158">Chromosome</keyword>
<dbReference type="CDD" id="cd00024">
    <property type="entry name" value="CD_CSD"/>
    <property type="match status" value="1"/>
</dbReference>
<dbReference type="EMBL" id="JH712788">
    <property type="protein sequence ID" value="EJD73642.1"/>
    <property type="molecule type" value="Genomic_DNA"/>
</dbReference>
<feature type="compositionally biased region" description="Low complexity" evidence="9">
    <location>
        <begin position="668"/>
        <end position="678"/>
    </location>
</feature>
<comment type="subcellular location">
    <subcellularLocation>
        <location evidence="1">Chromosome</location>
        <location evidence="1">Centromere</location>
    </subcellularLocation>
</comment>
<gene>
    <name evidence="12 14" type="ORF">LOAG_18944</name>
</gene>
<dbReference type="GO" id="GO:0046872">
    <property type="term" value="F:metal ion binding"/>
    <property type="evidence" value="ECO:0007669"/>
    <property type="project" value="UniProtKB-KW"/>
</dbReference>
<dbReference type="SUPFAM" id="SSF54160">
    <property type="entry name" value="Chromo domain-like"/>
    <property type="match status" value="1"/>
</dbReference>
<dbReference type="InterPro" id="IPR000953">
    <property type="entry name" value="Chromo/chromo_shadow_dom"/>
</dbReference>
<sequence>MRVTSHGFTGSSDVNQVCAIISCQNDGKFLQRAYQRLEGAENNAHCFRHYSRTRQMSPINTLTVSNAAASDRRHTWVQTHPRSKSSVREDNCAESFEVRFGIKDFTIVLEDLMKSRAIKERRKFKFVEQSDYGQHLKSAIISGSDLDQNHGFIVDENDCNKTVLKAVQECLPMKGPSPLSITRGEQTLMKSTQTVQKRRQKRSPLQLCREREAPLYHLISWKHGQNCLSSPDIFKKDFLNVKSKVTSTNELDPHNLNSALPSEECSSLSVTSRAVQEQSSDDEQEPMIDVGMDENGMYEVERILARKKLQNGTWLYYIKWAGWPYKRSSWQARNTFGNMSEAIQEFYARERALSVVVRREQQWSQLKEISQLHSLIRWENEINTILQAKGQQILYIHNDVDYARRRRNFTYITANKWSAEAKACMNMSNYTPIRCTCPAEKCGGGKNCCPMIEKSKFFYTKRRQIRSCFYKSSGEYVIVECYGCRCSSDCPTKVIQNGRRYKVAIVRTETRGWGVFTLEDIPSNVFVMEYIGEVLTITEGDSRRDSTYQFELNGYSEIKYLIDAKYYGNEAAFVNHSCDPNLVAVRVRVERFDQSFHRIGLFSMCRISRGQELTLNYFGEKWGPETMLTSEEGTVECSCGALNCMRYWPELAGNTVDNGLSDEDNKENSSSNWSSEYV</sequence>
<evidence type="ECO:0000256" key="6">
    <source>
        <dbReference type="ARBA" id="ARBA00022723"/>
    </source>
</evidence>
<dbReference type="InterPro" id="IPR016197">
    <property type="entry name" value="Chromo-like_dom_sf"/>
</dbReference>
<evidence type="ECO:0000313" key="12">
    <source>
        <dbReference type="EMBL" id="EJD73642.1"/>
    </source>
</evidence>
<dbReference type="InterPro" id="IPR023780">
    <property type="entry name" value="Chromo_domain"/>
</dbReference>
<dbReference type="WBParaSite" id="EN70_11896">
    <property type="protein sequence ID" value="EN70_11896"/>
    <property type="gene ID" value="EN70_11896"/>
</dbReference>
<dbReference type="PROSITE" id="PS50280">
    <property type="entry name" value="SET"/>
    <property type="match status" value="1"/>
</dbReference>
<evidence type="ECO:0000256" key="9">
    <source>
        <dbReference type="SAM" id="MobiDB-lite"/>
    </source>
</evidence>
<dbReference type="STRING" id="7209.A0A1I7VB98"/>
<keyword evidence="4" id="KW-0808">Transferase</keyword>
<dbReference type="eggNOG" id="KOG1082">
    <property type="taxonomic scope" value="Eukaryota"/>
</dbReference>
<feature type="domain" description="SET" evidence="11">
    <location>
        <begin position="501"/>
        <end position="618"/>
    </location>
</feature>
<keyword evidence="3" id="KW-0489">Methyltransferase</keyword>
<dbReference type="GO" id="GO:0032259">
    <property type="term" value="P:methylation"/>
    <property type="evidence" value="ECO:0007669"/>
    <property type="project" value="UniProtKB-KW"/>
</dbReference>
<dbReference type="OrthoDB" id="5846691at2759"/>
<dbReference type="AlphaFoldDB" id="A0A1I7VB98"/>
<proteinExistence type="predicted"/>
<dbReference type="Pfam" id="PF00856">
    <property type="entry name" value="SET"/>
    <property type="match status" value="1"/>
</dbReference>
<dbReference type="GeneID" id="9949242"/>
<dbReference type="KEGG" id="loa:LOAG_18944"/>
<evidence type="ECO:0000256" key="3">
    <source>
        <dbReference type="ARBA" id="ARBA00022603"/>
    </source>
</evidence>
<dbReference type="SUPFAM" id="SSF82199">
    <property type="entry name" value="SET domain"/>
    <property type="match status" value="1"/>
</dbReference>
<keyword evidence="5" id="KW-0949">S-adenosyl-L-methionine</keyword>
<dbReference type="InterPro" id="IPR046341">
    <property type="entry name" value="SET_dom_sf"/>
</dbReference>
<keyword evidence="7" id="KW-0862">Zinc</keyword>
<evidence type="ECO:0000256" key="2">
    <source>
        <dbReference type="ARBA" id="ARBA00022454"/>
    </source>
</evidence>
<evidence type="ECO:0000256" key="8">
    <source>
        <dbReference type="ARBA" id="ARBA00023328"/>
    </source>
</evidence>
<evidence type="ECO:0000259" key="10">
    <source>
        <dbReference type="PROSITE" id="PS50013"/>
    </source>
</evidence>
<dbReference type="RefSeq" id="XP_020304597.1">
    <property type="nucleotide sequence ID" value="XM_020451606.1"/>
</dbReference>
<feature type="region of interest" description="Disordered" evidence="9">
    <location>
        <begin position="658"/>
        <end position="678"/>
    </location>
</feature>
<evidence type="ECO:0000256" key="7">
    <source>
        <dbReference type="ARBA" id="ARBA00022833"/>
    </source>
</evidence>
<evidence type="ECO:0000256" key="1">
    <source>
        <dbReference type="ARBA" id="ARBA00004584"/>
    </source>
</evidence>